<dbReference type="AlphaFoldDB" id="T1F154"/>
<dbReference type="EnsemblMetazoa" id="HelroT168927">
    <property type="protein sequence ID" value="HelroP168927"/>
    <property type="gene ID" value="HelroG168927"/>
</dbReference>
<dbReference type="CTD" id="20202554"/>
<evidence type="ECO:0000313" key="3">
    <source>
        <dbReference type="Proteomes" id="UP000015101"/>
    </source>
</evidence>
<dbReference type="EMBL" id="AMQM01003144">
    <property type="status" value="NOT_ANNOTATED_CDS"/>
    <property type="molecule type" value="Genomic_DNA"/>
</dbReference>
<dbReference type="HOGENOM" id="CLU_2309002_0_0_1"/>
<protein>
    <submittedName>
        <fullName evidence="1 2">Uncharacterized protein</fullName>
    </submittedName>
</protein>
<evidence type="ECO:0000313" key="1">
    <source>
        <dbReference type="EMBL" id="ESO08997.1"/>
    </source>
</evidence>
<reference evidence="2" key="3">
    <citation type="submission" date="2015-06" db="UniProtKB">
        <authorList>
            <consortium name="EnsemblMetazoa"/>
        </authorList>
    </citation>
    <scope>IDENTIFICATION</scope>
</reference>
<dbReference type="EMBL" id="KB096023">
    <property type="protein sequence ID" value="ESO08997.1"/>
    <property type="molecule type" value="Genomic_DNA"/>
</dbReference>
<accession>T1F154</accession>
<name>T1F154_HELRO</name>
<dbReference type="RefSeq" id="XP_009013019.1">
    <property type="nucleotide sequence ID" value="XM_009014771.1"/>
</dbReference>
<dbReference type="InParanoid" id="T1F154"/>
<evidence type="ECO:0000313" key="2">
    <source>
        <dbReference type="EnsemblMetazoa" id="HelroP168927"/>
    </source>
</evidence>
<reference evidence="3" key="1">
    <citation type="submission" date="2012-12" db="EMBL/GenBank/DDBJ databases">
        <authorList>
            <person name="Hellsten U."/>
            <person name="Grimwood J."/>
            <person name="Chapman J.A."/>
            <person name="Shapiro H."/>
            <person name="Aerts A."/>
            <person name="Otillar R.P."/>
            <person name="Terry A.Y."/>
            <person name="Boore J.L."/>
            <person name="Simakov O."/>
            <person name="Marletaz F."/>
            <person name="Cho S.-J."/>
            <person name="Edsinger-Gonzales E."/>
            <person name="Havlak P."/>
            <person name="Kuo D.-H."/>
            <person name="Larsson T."/>
            <person name="Lv J."/>
            <person name="Arendt D."/>
            <person name="Savage R."/>
            <person name="Osoegawa K."/>
            <person name="de Jong P."/>
            <person name="Lindberg D.R."/>
            <person name="Seaver E.C."/>
            <person name="Weisblat D.A."/>
            <person name="Putnam N.H."/>
            <person name="Grigoriev I.V."/>
            <person name="Rokhsar D.S."/>
        </authorList>
    </citation>
    <scope>NUCLEOTIDE SEQUENCE</scope>
</reference>
<gene>
    <name evidence="2" type="primary">20202554</name>
    <name evidence="1" type="ORF">HELRODRAFT_168927</name>
</gene>
<organism evidence="2 3">
    <name type="scientific">Helobdella robusta</name>
    <name type="common">Californian leech</name>
    <dbReference type="NCBI Taxonomy" id="6412"/>
    <lineage>
        <taxon>Eukaryota</taxon>
        <taxon>Metazoa</taxon>
        <taxon>Spiralia</taxon>
        <taxon>Lophotrochozoa</taxon>
        <taxon>Annelida</taxon>
        <taxon>Clitellata</taxon>
        <taxon>Hirudinea</taxon>
        <taxon>Rhynchobdellida</taxon>
        <taxon>Glossiphoniidae</taxon>
        <taxon>Helobdella</taxon>
    </lineage>
</organism>
<dbReference type="GeneID" id="20202554"/>
<reference evidence="1 3" key="2">
    <citation type="journal article" date="2013" name="Nature">
        <title>Insights into bilaterian evolution from three spiralian genomes.</title>
        <authorList>
            <person name="Simakov O."/>
            <person name="Marletaz F."/>
            <person name="Cho S.J."/>
            <person name="Edsinger-Gonzales E."/>
            <person name="Havlak P."/>
            <person name="Hellsten U."/>
            <person name="Kuo D.H."/>
            <person name="Larsson T."/>
            <person name="Lv J."/>
            <person name="Arendt D."/>
            <person name="Savage R."/>
            <person name="Osoegawa K."/>
            <person name="de Jong P."/>
            <person name="Grimwood J."/>
            <person name="Chapman J.A."/>
            <person name="Shapiro H."/>
            <person name="Aerts A."/>
            <person name="Otillar R.P."/>
            <person name="Terry A.Y."/>
            <person name="Boore J.L."/>
            <person name="Grigoriev I.V."/>
            <person name="Lindberg D.R."/>
            <person name="Seaver E.C."/>
            <person name="Weisblat D.A."/>
            <person name="Putnam N.H."/>
            <person name="Rokhsar D.S."/>
        </authorList>
    </citation>
    <scope>NUCLEOTIDE SEQUENCE</scope>
</reference>
<dbReference type="Proteomes" id="UP000015101">
    <property type="component" value="Unassembled WGS sequence"/>
</dbReference>
<proteinExistence type="predicted"/>
<dbReference type="KEGG" id="hro:HELRODRAFT_168927"/>
<keyword evidence="3" id="KW-1185">Reference proteome</keyword>
<sequence length="100" mass="11645">MSKQKCQKMLKKELECSDHKMNVIKELNKDICNLLAEKEKKEEEIRNMEFGDDDNDINNIRLEIAKLKTDYKLNHGKKKKKKCLKDGEVCEIGDASSDDN</sequence>